<accession>A0ACC2I2D6</accession>
<evidence type="ECO:0000313" key="1">
    <source>
        <dbReference type="EMBL" id="KAJ8109450.1"/>
    </source>
</evidence>
<sequence length="381" mass="42791">MPSSKDEDKDHEPTSSKARLFWDPPRIFEFYVSGEITPEKARETAKRNGLPDVIPVIDGAEALKKKQPSLHVSDVITKAANEGDLGAFSRPQEIPAATPERKQADTIRDNLMFKLNTYGIRDGAADCTKPLHIFVDMSNIHIGFCNSWKISQNIPIDRRVRAPAFNFKVLASIMERNRPAKKKVLASSVPSHVVSRTQWPQHFVDAERQGYKTNILSRVQKVSPIKVGRRRKASTQGPGVVQPANIVTSGDESTEDLGRTRYGTRNGEQGVDEILHLNMMNSILDDMQEPGSMILATGDAAQAEFSEGFLEYATRALSQGWNLELVTWKATISSAWKNPVFRNKYRERFRIIYLDDFLGELNADLCPSLSHVILGEWIVSW</sequence>
<organism evidence="1 2">
    <name type="scientific">Nemania bipapillata</name>
    <dbReference type="NCBI Taxonomy" id="110536"/>
    <lineage>
        <taxon>Eukaryota</taxon>
        <taxon>Fungi</taxon>
        <taxon>Dikarya</taxon>
        <taxon>Ascomycota</taxon>
        <taxon>Pezizomycotina</taxon>
        <taxon>Sordariomycetes</taxon>
        <taxon>Xylariomycetidae</taxon>
        <taxon>Xylariales</taxon>
        <taxon>Xylariaceae</taxon>
        <taxon>Nemania</taxon>
    </lineage>
</organism>
<dbReference type="Proteomes" id="UP001153334">
    <property type="component" value="Unassembled WGS sequence"/>
</dbReference>
<dbReference type="EMBL" id="JAPESX010002088">
    <property type="protein sequence ID" value="KAJ8109450.1"/>
    <property type="molecule type" value="Genomic_DNA"/>
</dbReference>
<protein>
    <submittedName>
        <fullName evidence="1">Uncharacterized protein</fullName>
    </submittedName>
</protein>
<name>A0ACC2I2D6_9PEZI</name>
<reference evidence="1" key="1">
    <citation type="submission" date="2022-11" db="EMBL/GenBank/DDBJ databases">
        <title>Genome Sequence of Nemania bipapillata.</title>
        <authorList>
            <person name="Buettner E."/>
        </authorList>
    </citation>
    <scope>NUCLEOTIDE SEQUENCE</scope>
    <source>
        <strain evidence="1">CP14</strain>
    </source>
</reference>
<comment type="caution">
    <text evidence="1">The sequence shown here is derived from an EMBL/GenBank/DDBJ whole genome shotgun (WGS) entry which is preliminary data.</text>
</comment>
<evidence type="ECO:0000313" key="2">
    <source>
        <dbReference type="Proteomes" id="UP001153334"/>
    </source>
</evidence>
<proteinExistence type="predicted"/>
<gene>
    <name evidence="1" type="ORF">ONZ43_g6132</name>
</gene>
<keyword evidence="2" id="KW-1185">Reference proteome</keyword>